<organism evidence="8 9">
    <name type="scientific">Flavobacterium lacus</name>
    <dbReference type="NCBI Taxonomy" id="1353778"/>
    <lineage>
        <taxon>Bacteria</taxon>
        <taxon>Pseudomonadati</taxon>
        <taxon>Bacteroidota</taxon>
        <taxon>Flavobacteriia</taxon>
        <taxon>Flavobacteriales</taxon>
        <taxon>Flavobacteriaceae</taxon>
        <taxon>Flavobacterium</taxon>
    </lineage>
</organism>
<dbReference type="PANTHER" id="PTHR42878:SF15">
    <property type="entry name" value="BACTERIOPHYTOCHROME"/>
    <property type="match status" value="1"/>
</dbReference>
<protein>
    <recommendedName>
        <fullName evidence="2">histidine kinase</fullName>
        <ecNumber evidence="2">2.7.13.3</ecNumber>
    </recommendedName>
</protein>
<dbReference type="EMBL" id="QLSV01000004">
    <property type="protein sequence ID" value="RAR49035.1"/>
    <property type="molecule type" value="Genomic_DNA"/>
</dbReference>
<dbReference type="Gene3D" id="1.10.287.130">
    <property type="match status" value="1"/>
</dbReference>
<reference evidence="8 9" key="1">
    <citation type="submission" date="2018-06" db="EMBL/GenBank/DDBJ databases">
        <title>Genomic Encyclopedia of Type Strains, Phase III (KMG-III): the genomes of soil and plant-associated and newly described type strains.</title>
        <authorList>
            <person name="Whitman W."/>
        </authorList>
    </citation>
    <scope>NUCLEOTIDE SEQUENCE [LARGE SCALE GENOMIC DNA]</scope>
    <source>
        <strain evidence="8 9">CGMCC 1.12504</strain>
    </source>
</reference>
<dbReference type="Pfam" id="PF01590">
    <property type="entry name" value="GAF"/>
    <property type="match status" value="1"/>
</dbReference>
<dbReference type="InterPro" id="IPR003018">
    <property type="entry name" value="GAF"/>
</dbReference>
<keyword evidence="6" id="KW-0175">Coiled coil</keyword>
<accession>A0A328WUR3</accession>
<dbReference type="GO" id="GO:0030295">
    <property type="term" value="F:protein kinase activator activity"/>
    <property type="evidence" value="ECO:0007669"/>
    <property type="project" value="TreeGrafter"/>
</dbReference>
<evidence type="ECO:0000256" key="1">
    <source>
        <dbReference type="ARBA" id="ARBA00000085"/>
    </source>
</evidence>
<sequence length="401" mass="45761">MNEQTLQADENLRVAALKSYSILETQPEKDFDDLAELASQICQVPISAVTLMDIDRQWFKSKIGFDNIDVPRQDAFCTYMMDNGLKSIEIQNMNEHYYFANNRYVVGNPKISFYAGVLLIDPNGHTLGSLCVYDTEPKKLTHFQLSALEKLANQVIQLLELRKKNELLEKNNAGLLSKYNELEQFARVVSHDIKSPLNNIISLTHLFQDEYGKQIDDAGNEYLEYISKASLELKNFVDAILVYYKSDTINTTEKEAIDWNSLFNKIISILDSKNEYDIIFPKNSSLSFHSNKMAIEQILSNLISNSIKYNDKEKVKVEIELIDLPTEILLSIKDNGIGIAKTDYEKVFSFFTTLGKRDRFNNNGTGIGLSTVQNMVQKLDGRIELESEIGLGSSFKLYFKK</sequence>
<gene>
    <name evidence="8" type="ORF">B0I10_104176</name>
</gene>
<dbReference type="EC" id="2.7.13.3" evidence="2"/>
<dbReference type="SUPFAM" id="SSF55781">
    <property type="entry name" value="GAF domain-like"/>
    <property type="match status" value="1"/>
</dbReference>
<evidence type="ECO:0000256" key="5">
    <source>
        <dbReference type="ARBA" id="ARBA00022777"/>
    </source>
</evidence>
<keyword evidence="9" id="KW-1185">Reference proteome</keyword>
<dbReference type="Gene3D" id="3.30.565.10">
    <property type="entry name" value="Histidine kinase-like ATPase, C-terminal domain"/>
    <property type="match status" value="1"/>
</dbReference>
<dbReference type="AlphaFoldDB" id="A0A328WUR3"/>
<dbReference type="PRINTS" id="PR00344">
    <property type="entry name" value="BCTRLSENSOR"/>
</dbReference>
<keyword evidence="4" id="KW-0808">Transferase</keyword>
<dbReference type="Pfam" id="PF00512">
    <property type="entry name" value="HisKA"/>
    <property type="match status" value="1"/>
</dbReference>
<dbReference type="RefSeq" id="WP_112085488.1">
    <property type="nucleotide sequence ID" value="NZ_QLSV01000004.1"/>
</dbReference>
<dbReference type="SMART" id="SM00388">
    <property type="entry name" value="HisKA"/>
    <property type="match status" value="1"/>
</dbReference>
<dbReference type="Pfam" id="PF02518">
    <property type="entry name" value="HATPase_c"/>
    <property type="match status" value="1"/>
</dbReference>
<dbReference type="InterPro" id="IPR004358">
    <property type="entry name" value="Sig_transdc_His_kin-like_C"/>
</dbReference>
<dbReference type="SUPFAM" id="SSF47384">
    <property type="entry name" value="Homodimeric domain of signal transducing histidine kinase"/>
    <property type="match status" value="1"/>
</dbReference>
<dbReference type="PROSITE" id="PS50109">
    <property type="entry name" value="HIS_KIN"/>
    <property type="match status" value="1"/>
</dbReference>
<dbReference type="InterPro" id="IPR005467">
    <property type="entry name" value="His_kinase_dom"/>
</dbReference>
<keyword evidence="5 8" id="KW-0418">Kinase</keyword>
<dbReference type="PANTHER" id="PTHR42878">
    <property type="entry name" value="TWO-COMPONENT HISTIDINE KINASE"/>
    <property type="match status" value="1"/>
</dbReference>
<dbReference type="Gene3D" id="3.30.450.40">
    <property type="match status" value="1"/>
</dbReference>
<evidence type="ECO:0000256" key="4">
    <source>
        <dbReference type="ARBA" id="ARBA00022679"/>
    </source>
</evidence>
<evidence type="ECO:0000256" key="6">
    <source>
        <dbReference type="SAM" id="Coils"/>
    </source>
</evidence>
<dbReference type="InterPro" id="IPR003594">
    <property type="entry name" value="HATPase_dom"/>
</dbReference>
<keyword evidence="3" id="KW-0597">Phosphoprotein</keyword>
<dbReference type="InterPro" id="IPR036097">
    <property type="entry name" value="HisK_dim/P_sf"/>
</dbReference>
<dbReference type="GO" id="GO:0007234">
    <property type="term" value="P:osmosensory signaling via phosphorelay pathway"/>
    <property type="evidence" value="ECO:0007669"/>
    <property type="project" value="TreeGrafter"/>
</dbReference>
<dbReference type="GO" id="GO:0000155">
    <property type="term" value="F:phosphorelay sensor kinase activity"/>
    <property type="evidence" value="ECO:0007669"/>
    <property type="project" value="InterPro"/>
</dbReference>
<comment type="catalytic activity">
    <reaction evidence="1">
        <text>ATP + protein L-histidine = ADP + protein N-phospho-L-histidine.</text>
        <dbReference type="EC" id="2.7.13.3"/>
    </reaction>
</comment>
<evidence type="ECO:0000259" key="7">
    <source>
        <dbReference type="PROSITE" id="PS50109"/>
    </source>
</evidence>
<dbReference type="InterPro" id="IPR029016">
    <property type="entry name" value="GAF-like_dom_sf"/>
</dbReference>
<dbReference type="SMART" id="SM00387">
    <property type="entry name" value="HATPase_c"/>
    <property type="match status" value="1"/>
</dbReference>
<evidence type="ECO:0000313" key="8">
    <source>
        <dbReference type="EMBL" id="RAR49035.1"/>
    </source>
</evidence>
<comment type="caution">
    <text evidence="8">The sequence shown here is derived from an EMBL/GenBank/DDBJ whole genome shotgun (WGS) entry which is preliminary data.</text>
</comment>
<dbReference type="GO" id="GO:0000156">
    <property type="term" value="F:phosphorelay response regulator activity"/>
    <property type="evidence" value="ECO:0007669"/>
    <property type="project" value="TreeGrafter"/>
</dbReference>
<dbReference type="CDD" id="cd00082">
    <property type="entry name" value="HisKA"/>
    <property type="match status" value="1"/>
</dbReference>
<name>A0A328WUR3_9FLAO</name>
<dbReference type="InterPro" id="IPR003661">
    <property type="entry name" value="HisK_dim/P_dom"/>
</dbReference>
<dbReference type="OrthoDB" id="9811889at2"/>
<proteinExistence type="predicted"/>
<evidence type="ECO:0000313" key="9">
    <source>
        <dbReference type="Proteomes" id="UP000249518"/>
    </source>
</evidence>
<evidence type="ECO:0000256" key="2">
    <source>
        <dbReference type="ARBA" id="ARBA00012438"/>
    </source>
</evidence>
<dbReference type="SUPFAM" id="SSF55874">
    <property type="entry name" value="ATPase domain of HSP90 chaperone/DNA topoisomerase II/histidine kinase"/>
    <property type="match status" value="1"/>
</dbReference>
<feature type="coiled-coil region" evidence="6">
    <location>
        <begin position="151"/>
        <end position="178"/>
    </location>
</feature>
<dbReference type="InterPro" id="IPR036890">
    <property type="entry name" value="HATPase_C_sf"/>
</dbReference>
<feature type="domain" description="Histidine kinase" evidence="7">
    <location>
        <begin position="188"/>
        <end position="401"/>
    </location>
</feature>
<evidence type="ECO:0000256" key="3">
    <source>
        <dbReference type="ARBA" id="ARBA00022553"/>
    </source>
</evidence>
<dbReference type="InterPro" id="IPR050351">
    <property type="entry name" value="BphY/WalK/GraS-like"/>
</dbReference>
<dbReference type="Proteomes" id="UP000249518">
    <property type="component" value="Unassembled WGS sequence"/>
</dbReference>